<gene>
    <name evidence="1" type="ORF">BaRGS_00007421</name>
</gene>
<proteinExistence type="predicted"/>
<dbReference type="AlphaFoldDB" id="A0ABD0LP98"/>
<evidence type="ECO:0000313" key="2">
    <source>
        <dbReference type="Proteomes" id="UP001519460"/>
    </source>
</evidence>
<sequence length="95" mass="10389">SSSTKTPFTINSCCKLQHWSSHYHTRLPGLTGVGKLLPHELTRNPISIKKKILHLQQLHTNKTDSGAAIYANARYPTPVSTADLGKSNLGVSDTH</sequence>
<dbReference type="Proteomes" id="UP001519460">
    <property type="component" value="Unassembled WGS sequence"/>
</dbReference>
<dbReference type="EMBL" id="JACVVK020000032">
    <property type="protein sequence ID" value="KAK7501296.1"/>
    <property type="molecule type" value="Genomic_DNA"/>
</dbReference>
<accession>A0ABD0LP98</accession>
<name>A0ABD0LP98_9CAEN</name>
<reference evidence="1 2" key="1">
    <citation type="journal article" date="2023" name="Sci. Data">
        <title>Genome assembly of the Korean intertidal mud-creeper Batillaria attramentaria.</title>
        <authorList>
            <person name="Patra A.K."/>
            <person name="Ho P.T."/>
            <person name="Jun S."/>
            <person name="Lee S.J."/>
            <person name="Kim Y."/>
            <person name="Won Y.J."/>
        </authorList>
    </citation>
    <scope>NUCLEOTIDE SEQUENCE [LARGE SCALE GENOMIC DNA]</scope>
    <source>
        <strain evidence="1">Wonlab-2016</strain>
    </source>
</reference>
<evidence type="ECO:0000313" key="1">
    <source>
        <dbReference type="EMBL" id="KAK7501296.1"/>
    </source>
</evidence>
<protein>
    <submittedName>
        <fullName evidence="1">Uncharacterized protein</fullName>
    </submittedName>
</protein>
<comment type="caution">
    <text evidence="1">The sequence shown here is derived from an EMBL/GenBank/DDBJ whole genome shotgun (WGS) entry which is preliminary data.</text>
</comment>
<organism evidence="1 2">
    <name type="scientific">Batillaria attramentaria</name>
    <dbReference type="NCBI Taxonomy" id="370345"/>
    <lineage>
        <taxon>Eukaryota</taxon>
        <taxon>Metazoa</taxon>
        <taxon>Spiralia</taxon>
        <taxon>Lophotrochozoa</taxon>
        <taxon>Mollusca</taxon>
        <taxon>Gastropoda</taxon>
        <taxon>Caenogastropoda</taxon>
        <taxon>Sorbeoconcha</taxon>
        <taxon>Cerithioidea</taxon>
        <taxon>Batillariidae</taxon>
        <taxon>Batillaria</taxon>
    </lineage>
</organism>
<feature type="non-terminal residue" evidence="1">
    <location>
        <position position="1"/>
    </location>
</feature>
<keyword evidence="2" id="KW-1185">Reference proteome</keyword>